<evidence type="ECO:0000313" key="3">
    <source>
        <dbReference type="Proteomes" id="UP000187209"/>
    </source>
</evidence>
<dbReference type="Proteomes" id="UP000187209">
    <property type="component" value="Unassembled WGS sequence"/>
</dbReference>
<protein>
    <submittedName>
        <fullName evidence="2">Uncharacterized protein</fullName>
    </submittedName>
</protein>
<organism evidence="2 3">
    <name type="scientific">Stentor coeruleus</name>
    <dbReference type="NCBI Taxonomy" id="5963"/>
    <lineage>
        <taxon>Eukaryota</taxon>
        <taxon>Sar</taxon>
        <taxon>Alveolata</taxon>
        <taxon>Ciliophora</taxon>
        <taxon>Postciliodesmatophora</taxon>
        <taxon>Heterotrichea</taxon>
        <taxon>Heterotrichida</taxon>
        <taxon>Stentoridae</taxon>
        <taxon>Stentor</taxon>
    </lineage>
</organism>
<evidence type="ECO:0000313" key="2">
    <source>
        <dbReference type="EMBL" id="OMJ71115.1"/>
    </source>
</evidence>
<keyword evidence="1" id="KW-0175">Coiled coil</keyword>
<gene>
    <name evidence="2" type="ORF">SteCoe_30766</name>
</gene>
<comment type="caution">
    <text evidence="2">The sequence shown here is derived from an EMBL/GenBank/DDBJ whole genome shotgun (WGS) entry which is preliminary data.</text>
</comment>
<dbReference type="AlphaFoldDB" id="A0A1R2B354"/>
<reference evidence="2 3" key="1">
    <citation type="submission" date="2016-11" db="EMBL/GenBank/DDBJ databases">
        <title>The macronuclear genome of Stentor coeruleus: a giant cell with tiny introns.</title>
        <authorList>
            <person name="Slabodnick M."/>
            <person name="Ruby J.G."/>
            <person name="Reiff S.B."/>
            <person name="Swart E.C."/>
            <person name="Gosai S."/>
            <person name="Prabakaran S."/>
            <person name="Witkowska E."/>
            <person name="Larue G.E."/>
            <person name="Fisher S."/>
            <person name="Freeman R.M."/>
            <person name="Gunawardena J."/>
            <person name="Chu W."/>
            <person name="Stover N.A."/>
            <person name="Gregory B.D."/>
            <person name="Nowacki M."/>
            <person name="Derisi J."/>
            <person name="Roy S.W."/>
            <person name="Marshall W.F."/>
            <person name="Sood P."/>
        </authorList>
    </citation>
    <scope>NUCLEOTIDE SEQUENCE [LARGE SCALE GENOMIC DNA]</scope>
    <source>
        <strain evidence="2">WM001</strain>
    </source>
</reference>
<name>A0A1R2B354_9CILI</name>
<keyword evidence="3" id="KW-1185">Reference proteome</keyword>
<sequence length="646" mass="74054">MSGSQNTKKLLGKAKITTPRLGPCYHNLKIIEYVNQGNNTLVYQDPDSMKEAKERMTSASDYLLKFSLFEGIVADQMLHRLSIEKKWSSSLEILQGFEARTFEKISINECIVAEGERELIEIDSMKEQNITREMNDRVLENLIINIHNRIQSIAHLNATKEYEILKTIKICEANGKIIAGKKNIECLKEQLSLVKSEISNSIESSLNNFKNELDSLITIKENLRSMGNSLENLRDSHLNTLQESILKLIPCFEHFIWADCLNNDLTSKLDASEKIIENNINIEEAKKSLSICETAEPFLQAMLNYINDEILKIDSSYRAFAAIDRTNHHDTVLVAMNKNMITIQQDIANLKVKSELTLEKSYDGKFLTNVELSGRIKPKISFSPLEIIDPNAAPLSGQTLELKNQLDSLKVYKTSLEDQIAKKVFYKNQLRDLMAKEEEIKKKREASSNALREKNEGIKKNYQILLNKVSIQELNFRSEVMSSLVIIFLKNFSVRSKPGICSRSGSLCESTDISANEFYKEIIKSKQIKVKICGDYLKPVHQCSSFSIEDVKKLIFQSKVLMGLKDSSRRVQETERPNESYVDSMFYCLRDSIKLLVLQQQIDLNIDSNAAINQIRIWEKEGIDLMRRLRYEKIASLMDKEKFPLK</sequence>
<evidence type="ECO:0000256" key="1">
    <source>
        <dbReference type="SAM" id="Coils"/>
    </source>
</evidence>
<proteinExistence type="predicted"/>
<dbReference type="EMBL" id="MPUH01001022">
    <property type="protein sequence ID" value="OMJ71115.1"/>
    <property type="molecule type" value="Genomic_DNA"/>
</dbReference>
<feature type="coiled-coil region" evidence="1">
    <location>
        <begin position="416"/>
        <end position="453"/>
    </location>
</feature>
<accession>A0A1R2B354</accession>